<protein>
    <submittedName>
        <fullName evidence="1">Uncharacterized protein</fullName>
    </submittedName>
</protein>
<sequence>MEVMTPPSPPLSPAGEMGLLRLFKHIIETFLPDIRQDQGFIRYTVIGQYVF</sequence>
<reference evidence="2" key="1">
    <citation type="submission" date="2018-12" db="EMBL/GenBank/DDBJ databases">
        <title>Tengunoibacter tsumagoiensis gen. nov., sp. nov., Dictyobacter kobayashii sp. nov., D. alpinus sp. nov., and D. joshuensis sp. nov. and description of Dictyobacteraceae fam. nov. within the order Ktedonobacterales isolated from Tengu-no-mugimeshi.</title>
        <authorList>
            <person name="Wang C.M."/>
            <person name="Zheng Y."/>
            <person name="Sakai Y."/>
            <person name="Toyoda A."/>
            <person name="Minakuchi Y."/>
            <person name="Abe K."/>
            <person name="Yokota A."/>
            <person name="Yabe S."/>
        </authorList>
    </citation>
    <scope>NUCLEOTIDE SEQUENCE [LARGE SCALE GENOMIC DNA]</scope>
    <source>
        <strain evidence="2">Uno16</strain>
    </source>
</reference>
<proteinExistence type="predicted"/>
<evidence type="ECO:0000313" key="1">
    <source>
        <dbReference type="EMBL" id="GCE26012.1"/>
    </source>
</evidence>
<organism evidence="1 2">
    <name type="scientific">Dictyobacter alpinus</name>
    <dbReference type="NCBI Taxonomy" id="2014873"/>
    <lineage>
        <taxon>Bacteria</taxon>
        <taxon>Bacillati</taxon>
        <taxon>Chloroflexota</taxon>
        <taxon>Ktedonobacteria</taxon>
        <taxon>Ktedonobacterales</taxon>
        <taxon>Dictyobacteraceae</taxon>
        <taxon>Dictyobacter</taxon>
    </lineage>
</organism>
<dbReference type="AlphaFoldDB" id="A0A402B3U6"/>
<accession>A0A402B3U6</accession>
<comment type="caution">
    <text evidence="1">The sequence shown here is derived from an EMBL/GenBank/DDBJ whole genome shotgun (WGS) entry which is preliminary data.</text>
</comment>
<evidence type="ECO:0000313" key="2">
    <source>
        <dbReference type="Proteomes" id="UP000287171"/>
    </source>
</evidence>
<name>A0A402B3U6_9CHLR</name>
<keyword evidence="2" id="KW-1185">Reference proteome</keyword>
<dbReference type="Proteomes" id="UP000287171">
    <property type="component" value="Unassembled WGS sequence"/>
</dbReference>
<gene>
    <name evidence="1" type="ORF">KDA_14960</name>
</gene>
<dbReference type="EMBL" id="BIFT01000001">
    <property type="protein sequence ID" value="GCE26012.1"/>
    <property type="molecule type" value="Genomic_DNA"/>
</dbReference>